<dbReference type="InterPro" id="IPR050698">
    <property type="entry name" value="MBL"/>
</dbReference>
<feature type="transmembrane region" description="Helical" evidence="7">
    <location>
        <begin position="295"/>
        <end position="321"/>
    </location>
</feature>
<dbReference type="PROSITE" id="PS50928">
    <property type="entry name" value="ABC_TM1"/>
    <property type="match status" value="2"/>
</dbReference>
<feature type="transmembrane region" description="Helical" evidence="7">
    <location>
        <begin position="424"/>
        <end position="441"/>
    </location>
</feature>
<reference evidence="9 10" key="1">
    <citation type="journal article" date="2003" name="Nature">
        <title>Genome sequence of Bacillus cereus and comparative analysis with Bacillus anthracis.</title>
        <authorList>
            <person name="Ivanova N."/>
            <person name="Sorokin A."/>
            <person name="Anderson I."/>
            <person name="Galleron N."/>
            <person name="Candelon B."/>
            <person name="Kapatral V."/>
            <person name="Bhattacharyya A."/>
            <person name="Reznik G."/>
            <person name="Mikhailova N."/>
            <person name="Lapidus A."/>
            <person name="Chu L."/>
            <person name="Mazur M."/>
            <person name="Goltsman E."/>
            <person name="Larsen N."/>
            <person name="D'Souza M."/>
            <person name="Walunas T."/>
            <person name="Grechkin Y."/>
            <person name="Pusch G."/>
            <person name="Haselkorn R."/>
            <person name="Fonstein M."/>
            <person name="Ehrlich S.D."/>
            <person name="Overbeek R."/>
            <person name="Kyrpides N."/>
        </authorList>
    </citation>
    <scope>NUCLEOTIDE SEQUENCE [LARGE SCALE GENOMIC DNA]</scope>
    <source>
        <strain evidence="10">ATCC 14579 / DSM 31 / CCUG 7414 / JCM 2152 / NBRC 15305 / NCIMB 9373 / NCTC 2599 / NRRL B-3711</strain>
    </source>
</reference>
<dbReference type="CDD" id="cd06261">
    <property type="entry name" value="TM_PBP2"/>
    <property type="match status" value="2"/>
</dbReference>
<dbReference type="InterPro" id="IPR035906">
    <property type="entry name" value="MetI-like_sf"/>
</dbReference>
<dbReference type="AlphaFoldDB" id="Q81FA8"/>
<dbReference type="InterPro" id="IPR000515">
    <property type="entry name" value="MetI-like"/>
</dbReference>
<keyword evidence="3 7" id="KW-0812">Transmembrane</keyword>
<proteinExistence type="inferred from homology"/>
<keyword evidence="6 7" id="KW-0472">Membrane</keyword>
<dbReference type="Pfam" id="PF00753">
    <property type="entry name" value="Lactamase_B"/>
    <property type="match status" value="1"/>
</dbReference>
<dbReference type="InterPro" id="IPR022712">
    <property type="entry name" value="Beta_Casp"/>
</dbReference>
<dbReference type="Pfam" id="PF00528">
    <property type="entry name" value="BPD_transp_1"/>
    <property type="match status" value="2"/>
</dbReference>
<evidence type="ECO:0000256" key="1">
    <source>
        <dbReference type="ARBA" id="ARBA00004141"/>
    </source>
</evidence>
<evidence type="ECO:0000313" key="9">
    <source>
        <dbReference type="EMBL" id="AAP08662.1"/>
    </source>
</evidence>
<evidence type="ECO:0000313" key="10">
    <source>
        <dbReference type="Proteomes" id="UP000001417"/>
    </source>
</evidence>
<evidence type="ECO:0000256" key="5">
    <source>
        <dbReference type="ARBA" id="ARBA00022989"/>
    </source>
</evidence>
<comment type="similarity">
    <text evidence="7">Belongs to the binding-protein-dependent transport system permease family.</text>
</comment>
<evidence type="ECO:0000256" key="4">
    <source>
        <dbReference type="ARBA" id="ARBA00022801"/>
    </source>
</evidence>
<dbReference type="Gene3D" id="3.40.50.10890">
    <property type="match status" value="1"/>
</dbReference>
<organism evidence="9 10">
    <name type="scientific">Bacillus cereus (strain ATCC 14579 / DSM 31 / CCUG 7414 / JCM 2152 / NBRC 15305 / NCIMB 9373 / NCTC 2599 / NRRL B-3711)</name>
    <dbReference type="NCBI Taxonomy" id="226900"/>
    <lineage>
        <taxon>Bacteria</taxon>
        <taxon>Bacillati</taxon>
        <taxon>Bacillota</taxon>
        <taxon>Bacilli</taxon>
        <taxon>Bacillales</taxon>
        <taxon>Bacillaceae</taxon>
        <taxon>Bacillus</taxon>
        <taxon>Bacillus cereus group</taxon>
    </lineage>
</organism>
<dbReference type="PATRIC" id="fig|226900.8.peg.1672"/>
<dbReference type="SMART" id="SM01027">
    <property type="entry name" value="Beta-Casp"/>
    <property type="match status" value="1"/>
</dbReference>
<dbReference type="GO" id="GO:0016787">
    <property type="term" value="F:hydrolase activity"/>
    <property type="evidence" value="ECO:0007669"/>
    <property type="project" value="UniProtKB-KW"/>
</dbReference>
<dbReference type="InterPro" id="IPR011108">
    <property type="entry name" value="RMMBL"/>
</dbReference>
<evidence type="ECO:0000256" key="6">
    <source>
        <dbReference type="ARBA" id="ARBA00023136"/>
    </source>
</evidence>
<comment type="subcellular location">
    <subcellularLocation>
        <location evidence="7">Cell membrane</location>
        <topology evidence="7">Multi-pass membrane protein</topology>
    </subcellularLocation>
    <subcellularLocation>
        <location evidence="1">Membrane</location>
        <topology evidence="1">Multi-pass membrane protein</topology>
    </subcellularLocation>
</comment>
<feature type="transmembrane region" description="Helical" evidence="7">
    <location>
        <begin position="244"/>
        <end position="264"/>
    </location>
</feature>
<dbReference type="Gene3D" id="3.60.15.10">
    <property type="entry name" value="Ribonuclease Z/Hydroxyacylglutathione hydrolase-like"/>
    <property type="match status" value="1"/>
</dbReference>
<dbReference type="GO" id="GO:0055085">
    <property type="term" value="P:transmembrane transport"/>
    <property type="evidence" value="ECO:0007669"/>
    <property type="project" value="InterPro"/>
</dbReference>
<feature type="transmembrane region" description="Helical" evidence="7">
    <location>
        <begin position="57"/>
        <end position="84"/>
    </location>
</feature>
<dbReference type="Pfam" id="PF07521">
    <property type="entry name" value="RMMBL"/>
    <property type="match status" value="1"/>
</dbReference>
<evidence type="ECO:0000256" key="3">
    <source>
        <dbReference type="ARBA" id="ARBA00022692"/>
    </source>
</evidence>
<dbReference type="KEGG" id="bce:BC1686"/>
<dbReference type="HOGENOM" id="CLU_304347_0_0_9"/>
<dbReference type="SUPFAM" id="SSF161098">
    <property type="entry name" value="MetI-like"/>
    <property type="match status" value="2"/>
</dbReference>
<dbReference type="InterPro" id="IPR036866">
    <property type="entry name" value="RibonucZ/Hydroxyglut_hydro"/>
</dbReference>
<protein>
    <submittedName>
        <fullName evidence="9">Zn-dependent hydrolase (Beta-lactamase superfamily)</fullName>
    </submittedName>
</protein>
<feature type="transmembrane region" description="Helical" evidence="7">
    <location>
        <begin position="352"/>
        <end position="376"/>
    </location>
</feature>
<evidence type="ECO:0000259" key="8">
    <source>
        <dbReference type="PROSITE" id="PS50928"/>
    </source>
</evidence>
<feature type="transmembrane region" description="Helical" evidence="7">
    <location>
        <begin position="473"/>
        <end position="494"/>
    </location>
</feature>
<feature type="transmembrane region" description="Helical" evidence="7">
    <location>
        <begin position="526"/>
        <end position="549"/>
    </location>
</feature>
<gene>
    <name evidence="9" type="ordered locus">BC_1686</name>
</gene>
<dbReference type="InterPro" id="IPR001279">
    <property type="entry name" value="Metallo-B-lactamas"/>
</dbReference>
<dbReference type="SMART" id="SM00849">
    <property type="entry name" value="Lactamase_B"/>
    <property type="match status" value="1"/>
</dbReference>
<keyword evidence="5 7" id="KW-1133">Transmembrane helix</keyword>
<feature type="transmembrane region" description="Helical" evidence="7">
    <location>
        <begin position="388"/>
        <end position="412"/>
    </location>
</feature>
<dbReference type="PANTHER" id="PTHR11203">
    <property type="entry name" value="CLEAVAGE AND POLYADENYLATION SPECIFICITY FACTOR FAMILY MEMBER"/>
    <property type="match status" value="1"/>
</dbReference>
<sequence>MVNRFVSVRQVGMTVALLLVAMLIVIPLFLILFSSVYENSSWNFLKPFEVMQSGGLAGIFLNSMLLGVLVVIGATIFAFPLAFIMSKTDVGKYSKLDIVFMIPFMTPPYIGSMGWILFMQPNGYFEQFFPMLKTVSSSFFSLGGMVLIMSLHLFPFLYFMLKNTLLQIGSSKEEAAAVHGGSFFYRLRKIILPLLVSSYVMGALLIFVKTIAEFGTPATFGRRIGFHVLTSEIHKFISSWPIDFSSATALSSLLLSACMLIWYMQNVLNRKYSYAIVSGKGVKSKRYTLSIFTRVVAWMYVIGLLIVSIGIPYFSILIASFSKLRGGGLHVNNFTTSHYEALFTMGSPGLEALWNSFLFSLVTAIIAVMIGVFLALMIRKGKKTSEKWLDMCGMLPNMVPGIVMVVGLILFWNSPYMPMSIYNTPVMVIVTYVVLFLPYTVQYVKSSLGQIDDSLMQAGSIFSGNYIYIFRKIILPLIIPGILAGWAMTFTISIRELVASLLVLPPSVETSATFIFAQFEQGEVSIGMAMAVVSVGLTTICLLLLPTYGAKTKRGSMMRVEVWGGAGEYGRSCYFVKNKETKIVFDCGINRSYEDSYPKIEREAVPFLDAVFLSHIHEDHTMGLPLLAKYGYKKKIWTTRYTKEQLPLYYEKWRNYNVLQGWNLPYSDQHIKDLNYVCIDEISNPNKWVQITPTLRFQWGYSGHVLGAVWFLVDMCNTYVFYSGDYSAESNILRANLPEKLGHNIKIAIVDAAYHTDDVSQNERVNELCAEIERVMQNKGIALLPLPQLGRAQDIVLYLYERYKEFPLIVDKEILAGFEEMFVYKDWIKNNEEFKWIMESLKRNIIVMDNDISMQNSYGIVVMSDANMQTKRAQLYYEQLRNEKRNAVIFTGHIAKGSFAEKVMKEHVGKECRVKRVPYKVHQSIRDVKEMLNTLLPEHTVLVHALKEDTDRLQQKLSTAGYENVYSLAMERIEVI</sequence>
<name>Q81FA8_BACCR</name>
<evidence type="ECO:0000256" key="7">
    <source>
        <dbReference type="RuleBase" id="RU363032"/>
    </source>
</evidence>
<feature type="transmembrane region" description="Helical" evidence="7">
    <location>
        <begin position="12"/>
        <end position="37"/>
    </location>
</feature>
<feature type="transmembrane region" description="Helical" evidence="7">
    <location>
        <begin position="138"/>
        <end position="161"/>
    </location>
</feature>
<dbReference type="GO" id="GO:0005886">
    <property type="term" value="C:plasma membrane"/>
    <property type="evidence" value="ECO:0007669"/>
    <property type="project" value="UniProtKB-SubCell"/>
</dbReference>
<dbReference type="EMBL" id="AE016877">
    <property type="protein sequence ID" value="AAP08662.1"/>
    <property type="molecule type" value="Genomic_DNA"/>
</dbReference>
<feature type="transmembrane region" description="Helical" evidence="7">
    <location>
        <begin position="190"/>
        <end position="212"/>
    </location>
</feature>
<dbReference type="Gene3D" id="1.10.3720.10">
    <property type="entry name" value="MetI-like"/>
    <property type="match status" value="2"/>
</dbReference>
<dbReference type="Proteomes" id="UP000001417">
    <property type="component" value="Chromosome"/>
</dbReference>
<keyword evidence="4 9" id="KW-0378">Hydrolase</keyword>
<feature type="domain" description="ABC transmembrane type-1" evidence="8">
    <location>
        <begin position="353"/>
        <end position="545"/>
    </location>
</feature>
<feature type="domain" description="ABC transmembrane type-1" evidence="8">
    <location>
        <begin position="60"/>
        <end position="265"/>
    </location>
</feature>
<dbReference type="GO" id="GO:0004521">
    <property type="term" value="F:RNA endonuclease activity"/>
    <property type="evidence" value="ECO:0000318"/>
    <property type="project" value="GO_Central"/>
</dbReference>
<keyword evidence="10" id="KW-1185">Reference proteome</keyword>
<dbReference type="SUPFAM" id="SSF56281">
    <property type="entry name" value="Metallo-hydrolase/oxidoreductase"/>
    <property type="match status" value="1"/>
</dbReference>
<feature type="transmembrane region" description="Helical" evidence="7">
    <location>
        <begin position="96"/>
        <end position="118"/>
    </location>
</feature>
<keyword evidence="2 7" id="KW-0813">Transport</keyword>
<evidence type="ECO:0000256" key="2">
    <source>
        <dbReference type="ARBA" id="ARBA00022448"/>
    </source>
</evidence>
<accession>Q81FA8</accession>
<dbReference type="PANTHER" id="PTHR11203:SF37">
    <property type="entry name" value="INTEGRATOR COMPLEX SUBUNIT 11"/>
    <property type="match status" value="1"/>
</dbReference>